<proteinExistence type="inferred from homology"/>
<name>A0ABS6HRZ5_MYCGD</name>
<dbReference type="CDD" id="cd14529">
    <property type="entry name" value="TpbA-like"/>
    <property type="match status" value="1"/>
</dbReference>
<dbReference type="InterPro" id="IPR026893">
    <property type="entry name" value="Tyr/Ser_Pase_IphP-type"/>
</dbReference>
<evidence type="ECO:0000313" key="3">
    <source>
        <dbReference type="EMBL" id="MBU8825003.1"/>
    </source>
</evidence>
<dbReference type="RefSeq" id="WP_073676271.1">
    <property type="nucleotide sequence ID" value="NZ_JAHBOJ010000033.1"/>
</dbReference>
<accession>A0ABS6HRZ5</accession>
<protein>
    <submittedName>
        <fullName evidence="3">Tyrosine-protein phosphatase</fullName>
    </submittedName>
</protein>
<comment type="similarity">
    <text evidence="1">Belongs to the protein-tyrosine phosphatase family.</text>
</comment>
<sequence>MTAPDGTSLELGGAWNFRDVAQETGIRPGVLYRSSELSKLSDDGRAVFKRLGITDVADLRSHQEVQRRGPGQVPDGVMVHLLPFHPDDASGQDAPHESTFQRVMSESPHDEDVTESARRYMTEVYEEFPTLPGAHTAVRQVISLLAAGKPVIAHCFAGKDRTGFTVATVLDAVGVDRDDIFADFLRSNEAIPSLRTRIMDSVRARSGDEPEIITFAEARLTDEVLGVREEYLAAAWKRLEEAYGSLSGFMAAAGVSPDQLTALRGALR</sequence>
<keyword evidence="4" id="KW-1185">Reference proteome</keyword>
<organism evidence="3 4">
    <name type="scientific">Mycolicibacterium goodii</name>
    <name type="common">Mycobacterium goodii</name>
    <dbReference type="NCBI Taxonomy" id="134601"/>
    <lineage>
        <taxon>Bacteria</taxon>
        <taxon>Bacillati</taxon>
        <taxon>Actinomycetota</taxon>
        <taxon>Actinomycetes</taxon>
        <taxon>Mycobacteriales</taxon>
        <taxon>Mycobacteriaceae</taxon>
        <taxon>Mycolicibacterium</taxon>
    </lineage>
</organism>
<evidence type="ECO:0000259" key="2">
    <source>
        <dbReference type="PROSITE" id="PS50056"/>
    </source>
</evidence>
<dbReference type="SUPFAM" id="SSF52799">
    <property type="entry name" value="(Phosphotyrosine protein) phosphatases II"/>
    <property type="match status" value="1"/>
</dbReference>
<dbReference type="InterPro" id="IPR029021">
    <property type="entry name" value="Prot-tyrosine_phosphatase-like"/>
</dbReference>
<dbReference type="Gene3D" id="3.90.190.10">
    <property type="entry name" value="Protein tyrosine phosphatase superfamily"/>
    <property type="match status" value="1"/>
</dbReference>
<dbReference type="EMBL" id="JAHBOM010000014">
    <property type="protein sequence ID" value="MBU8825003.1"/>
    <property type="molecule type" value="Genomic_DNA"/>
</dbReference>
<dbReference type="PANTHER" id="PTHR31126:SF1">
    <property type="entry name" value="TYROSINE SPECIFIC PROTEIN PHOSPHATASES DOMAIN-CONTAINING PROTEIN"/>
    <property type="match status" value="1"/>
</dbReference>
<dbReference type="PROSITE" id="PS50056">
    <property type="entry name" value="TYR_PHOSPHATASE_2"/>
    <property type="match status" value="1"/>
</dbReference>
<dbReference type="Proteomes" id="UP000696413">
    <property type="component" value="Unassembled WGS sequence"/>
</dbReference>
<evidence type="ECO:0000313" key="4">
    <source>
        <dbReference type="Proteomes" id="UP000696413"/>
    </source>
</evidence>
<dbReference type="Pfam" id="PF13350">
    <property type="entry name" value="Y_phosphatase3"/>
    <property type="match status" value="1"/>
</dbReference>
<dbReference type="PANTHER" id="PTHR31126">
    <property type="entry name" value="TYROSINE-PROTEIN PHOSPHATASE"/>
    <property type="match status" value="1"/>
</dbReference>
<comment type="caution">
    <text evidence="3">The sequence shown here is derived from an EMBL/GenBank/DDBJ whole genome shotgun (WGS) entry which is preliminary data.</text>
</comment>
<evidence type="ECO:0000256" key="1">
    <source>
        <dbReference type="ARBA" id="ARBA00009580"/>
    </source>
</evidence>
<dbReference type="InterPro" id="IPR000387">
    <property type="entry name" value="Tyr_Pase_dom"/>
</dbReference>
<gene>
    <name evidence="3" type="ORF">KL859_19290</name>
</gene>
<feature type="domain" description="Tyrosine specific protein phosphatases" evidence="2">
    <location>
        <begin position="138"/>
        <end position="209"/>
    </location>
</feature>
<reference evidence="3 4" key="1">
    <citation type="submission" date="2021-05" db="EMBL/GenBank/DDBJ databases">
        <title>Draft Genome Sequences of Clinical Respiratory Isolates of Mycobacterium goodii Recovered in Ireland.</title>
        <authorList>
            <person name="Flanagan P.R."/>
            <person name="Mok S."/>
            <person name="Roycroft E."/>
            <person name="Rogers T.R."/>
            <person name="Fitzgibbon M."/>
        </authorList>
    </citation>
    <scope>NUCLEOTIDE SEQUENCE [LARGE SCALE GENOMIC DNA]</scope>
    <source>
        <strain evidence="3 4">14IE55</strain>
    </source>
</reference>